<keyword evidence="5" id="KW-1185">Reference proteome</keyword>
<dbReference type="PANTHER" id="PTHR21569">
    <property type="entry name" value="RIBOSOMAL PROTEIN S9"/>
    <property type="match status" value="1"/>
</dbReference>
<gene>
    <name evidence="4" type="primary">Necator_chrIII.g12781</name>
    <name evidence="4" type="ORF">RB195_012014</name>
</gene>
<organism evidence="4 5">
    <name type="scientific">Necator americanus</name>
    <name type="common">Human hookworm</name>
    <dbReference type="NCBI Taxonomy" id="51031"/>
    <lineage>
        <taxon>Eukaryota</taxon>
        <taxon>Metazoa</taxon>
        <taxon>Ecdysozoa</taxon>
        <taxon>Nematoda</taxon>
        <taxon>Chromadorea</taxon>
        <taxon>Rhabditida</taxon>
        <taxon>Rhabditina</taxon>
        <taxon>Rhabditomorpha</taxon>
        <taxon>Strongyloidea</taxon>
        <taxon>Ancylostomatidae</taxon>
        <taxon>Bunostominae</taxon>
        <taxon>Necator</taxon>
    </lineage>
</organism>
<name>A0ABR1D524_NECAM</name>
<comment type="caution">
    <text evidence="4">The sequence shown here is derived from an EMBL/GenBank/DDBJ whole genome shotgun (WGS) entry which is preliminary data.</text>
</comment>
<evidence type="ECO:0000313" key="5">
    <source>
        <dbReference type="Proteomes" id="UP001303046"/>
    </source>
</evidence>
<sequence>MLRSLLPSVRSVRLLSSDAVASSSIMEEKPIKKIGRALETYIRLSKEHVSMMAKERADFELGKRHLANMMNLDPHAMTQDDIDKAIAYLFPSGLFDLKARPVMRPPDEILPKFHRFSFDDEGRPMDSRFFTLHPVFYGLLSEIGIKTKAITSFYNDHLLLGRKGAELEPLNVSGSQWLGREKLEKKLGEKISEEMYTQLLMAFDYLVSLPSSSVEEKFIMEYREPLAASTESRLFGPDIPEVMVDPVTQRRYTFVKTRCKDTKTEVQVFDAGTGEFDIDGHDLSTFRHLISREILLAPMIVAGLLGKVDVKATSTGSGGITALPRAVRHGTALGIAALYPKTMEPLRLAGLLTADPRKKERSKVNQPGARAKWIWKRR</sequence>
<evidence type="ECO:0000313" key="4">
    <source>
        <dbReference type="EMBL" id="KAK6745641.1"/>
    </source>
</evidence>
<dbReference type="SUPFAM" id="SSF54211">
    <property type="entry name" value="Ribosomal protein S5 domain 2-like"/>
    <property type="match status" value="1"/>
</dbReference>
<dbReference type="InterPro" id="IPR014721">
    <property type="entry name" value="Ribsml_uS5_D2-typ_fold_subgr"/>
</dbReference>
<evidence type="ECO:0008006" key="6">
    <source>
        <dbReference type="Google" id="ProtNLM"/>
    </source>
</evidence>
<evidence type="ECO:0000256" key="3">
    <source>
        <dbReference type="ARBA" id="ARBA00023274"/>
    </source>
</evidence>
<protein>
    <recommendedName>
        <fullName evidence="6">Ribosomal protein S9</fullName>
    </recommendedName>
</protein>
<evidence type="ECO:0000256" key="1">
    <source>
        <dbReference type="ARBA" id="ARBA00005251"/>
    </source>
</evidence>
<dbReference type="Proteomes" id="UP001303046">
    <property type="component" value="Unassembled WGS sequence"/>
</dbReference>
<dbReference type="EMBL" id="JAVFWL010000003">
    <property type="protein sequence ID" value="KAK6745641.1"/>
    <property type="molecule type" value="Genomic_DNA"/>
</dbReference>
<reference evidence="4 5" key="1">
    <citation type="submission" date="2023-08" db="EMBL/GenBank/DDBJ databases">
        <title>A Necator americanus chromosomal reference genome.</title>
        <authorList>
            <person name="Ilik V."/>
            <person name="Petrzelkova K.J."/>
            <person name="Pardy F."/>
            <person name="Fuh T."/>
            <person name="Niatou-Singa F.S."/>
            <person name="Gouil Q."/>
            <person name="Baker L."/>
            <person name="Ritchie M.E."/>
            <person name="Jex A.R."/>
            <person name="Gazzola D."/>
            <person name="Li H."/>
            <person name="Toshio Fujiwara R."/>
            <person name="Zhan B."/>
            <person name="Aroian R.V."/>
            <person name="Pafco B."/>
            <person name="Schwarz E.M."/>
        </authorList>
    </citation>
    <scope>NUCLEOTIDE SEQUENCE [LARGE SCALE GENOMIC DNA]</scope>
    <source>
        <strain evidence="4 5">Aroian</strain>
        <tissue evidence="4">Whole animal</tissue>
    </source>
</reference>
<dbReference type="InterPro" id="IPR020568">
    <property type="entry name" value="Ribosomal_Su5_D2-typ_SF"/>
</dbReference>
<comment type="similarity">
    <text evidence="1">Belongs to the universal ribosomal protein uS9 family.</text>
</comment>
<accession>A0ABR1D524</accession>
<evidence type="ECO:0000256" key="2">
    <source>
        <dbReference type="ARBA" id="ARBA00022980"/>
    </source>
</evidence>
<keyword evidence="3" id="KW-0687">Ribonucleoprotein</keyword>
<keyword evidence="2" id="KW-0689">Ribosomal protein</keyword>
<dbReference type="InterPro" id="IPR000754">
    <property type="entry name" value="Ribosomal_uS9"/>
</dbReference>
<dbReference type="Pfam" id="PF00380">
    <property type="entry name" value="Ribosomal_S9"/>
    <property type="match status" value="1"/>
</dbReference>
<dbReference type="PANTHER" id="PTHR21569:SF1">
    <property type="entry name" value="SMALL RIBOSOMAL SUBUNIT PROTEIN US9M"/>
    <property type="match status" value="1"/>
</dbReference>
<dbReference type="Gene3D" id="3.30.230.10">
    <property type="match status" value="1"/>
</dbReference>
<proteinExistence type="inferred from homology"/>